<keyword evidence="1" id="KW-1133">Transmembrane helix</keyword>
<proteinExistence type="predicted"/>
<feature type="transmembrane region" description="Helical" evidence="1">
    <location>
        <begin position="666"/>
        <end position="689"/>
    </location>
</feature>
<evidence type="ECO:0000313" key="2">
    <source>
        <dbReference type="EMBL" id="EGF91863.1"/>
    </source>
</evidence>
<protein>
    <submittedName>
        <fullName evidence="2">Putative membrane protein</fullName>
    </submittedName>
</protein>
<feature type="transmembrane region" description="Helical" evidence="1">
    <location>
        <begin position="509"/>
        <end position="530"/>
    </location>
</feature>
<feature type="transmembrane region" description="Helical" evidence="1">
    <location>
        <begin position="819"/>
        <end position="840"/>
    </location>
</feature>
<dbReference type="AlphaFoldDB" id="F4QJ32"/>
<keyword evidence="3" id="KW-1185">Reference proteome</keyword>
<feature type="transmembrane region" description="Helical" evidence="1">
    <location>
        <begin position="640"/>
        <end position="659"/>
    </location>
</feature>
<feature type="transmembrane region" description="Helical" evidence="1">
    <location>
        <begin position="780"/>
        <end position="798"/>
    </location>
</feature>
<gene>
    <name evidence="2" type="ORF">ABI_02950</name>
</gene>
<feature type="transmembrane region" description="Helical" evidence="1">
    <location>
        <begin position="555"/>
        <end position="577"/>
    </location>
</feature>
<sequence>MDIGPTFAAFCVCTLLFVWAQVEKPRLGSWIRSAALFGLIAALFFIGFASPNRESLSVHLTQMAADPKTPAPDALIVGDHHDYADFIVKPYAAEMGYKPATGDHRNFVTVSTATRTVSLTTAPGDPQTGRAAMVVAWRDGDGLRFDRAIALGTSARICLDKACANPFVFDAATWRKTLSATPVTGRTPHYYQRVFRPAAFGARQSAILHTPDGRWHLLVLDPDVRVDGAALAKSQVPLTPIQPVRVSLFRLDLPDPELGGPVRLVSRQTLAIADTGQAVVLRPRTPLVARAGSCANPRMTLTRVSADNPVVDYGTPEKALLFAALGNGSLGADGSYRAASPMNRADDGPLLGGATSLCDFHGRDFSVTGQKLSVVKSLYPDDAALSFSVQGMRIPWLLLAFAAFGILAADRIGARGWQNDRPEYVLVGLMQYLLTLRLLIGVRGSLMDPNIVPSDVYSDVAAAFVALPLALIALRPLAEFGTKSRLILAAGMTAVFALIWLWTGSLDRPFITVIVITAIALGWPAALHVLRTVQPRLPQITLPARMTQLAARYDLPVLAIALIAGAAVARLIAFWVFGIRERAVIAVSLPYLALILPGFGLYLAHVGRAVVKTLPQAVVFGVLVLIAVIVVPFITRDHGFAIIQTFPILAVAFAVAWSWPAGGHRWPWFAALPAAAAGFAALLWLFPYIHGAPPTGNLLETLRYALKFQDSNDIRLLHQFHGDLVASFPTRVATANSQFWRDIGTFTASLTGTGFLTDQGLGVFGYQSLHFSDNLSAVHIMHPFGRIGAVLFLGAVLVSVHHATRPSGQTAAGRLTARLALWTIAFSAIYMVLANLGWVPFTGRNIYLLAVSSGSDLAEGFALLTMALIGLRLVRPS</sequence>
<evidence type="ECO:0000313" key="3">
    <source>
        <dbReference type="Proteomes" id="UP000006512"/>
    </source>
</evidence>
<keyword evidence="1" id="KW-0472">Membrane</keyword>
<feature type="transmembrane region" description="Helical" evidence="1">
    <location>
        <begin position="394"/>
        <end position="412"/>
    </location>
</feature>
<accession>F4QJ32</accession>
<dbReference type="HOGENOM" id="CLU_327806_0_0_5"/>
<reference evidence="3" key="1">
    <citation type="submission" date="2011-03" db="EMBL/GenBank/DDBJ databases">
        <title>Draft genome sequence of Brevundimonas diminuta.</title>
        <authorList>
            <person name="Brown P.J.B."/>
            <person name="Buechlein A."/>
            <person name="Hemmerich C."/>
            <person name="Brun Y.V."/>
        </authorList>
    </citation>
    <scope>NUCLEOTIDE SEQUENCE [LARGE SCALE GENOMIC DNA]</scope>
    <source>
        <strain evidence="3">C19</strain>
    </source>
</reference>
<feature type="transmembrane region" description="Helical" evidence="1">
    <location>
        <begin position="846"/>
        <end position="871"/>
    </location>
</feature>
<dbReference type="RefSeq" id="WP_006271029.1">
    <property type="nucleotide sequence ID" value="NZ_GL883077.1"/>
</dbReference>
<name>F4QJ32_9CAUL</name>
<feature type="transmembrane region" description="Helical" evidence="1">
    <location>
        <begin position="6"/>
        <end position="22"/>
    </location>
</feature>
<dbReference type="Proteomes" id="UP000006512">
    <property type="component" value="Unassembled WGS sequence"/>
</dbReference>
<keyword evidence="1" id="KW-0812">Transmembrane</keyword>
<feature type="transmembrane region" description="Helical" evidence="1">
    <location>
        <begin position="456"/>
        <end position="474"/>
    </location>
</feature>
<feature type="transmembrane region" description="Helical" evidence="1">
    <location>
        <begin position="424"/>
        <end position="444"/>
    </location>
</feature>
<feature type="transmembrane region" description="Helical" evidence="1">
    <location>
        <begin position="29"/>
        <end position="49"/>
    </location>
</feature>
<feature type="transmembrane region" description="Helical" evidence="1">
    <location>
        <begin position="616"/>
        <end position="634"/>
    </location>
</feature>
<dbReference type="OrthoDB" id="9931414at2"/>
<evidence type="ECO:0000256" key="1">
    <source>
        <dbReference type="SAM" id="Phobius"/>
    </source>
</evidence>
<feature type="transmembrane region" description="Helical" evidence="1">
    <location>
        <begin position="583"/>
        <end position="604"/>
    </location>
</feature>
<dbReference type="EMBL" id="GL883077">
    <property type="protein sequence ID" value="EGF91863.1"/>
    <property type="molecule type" value="Genomic_DNA"/>
</dbReference>
<organism evidence="2 3">
    <name type="scientific">Asticcacaulis biprosthecium C19</name>
    <dbReference type="NCBI Taxonomy" id="715226"/>
    <lineage>
        <taxon>Bacteria</taxon>
        <taxon>Pseudomonadati</taxon>
        <taxon>Pseudomonadota</taxon>
        <taxon>Alphaproteobacteria</taxon>
        <taxon>Caulobacterales</taxon>
        <taxon>Caulobacteraceae</taxon>
        <taxon>Asticcacaulis</taxon>
    </lineage>
</organism>
<feature type="transmembrane region" description="Helical" evidence="1">
    <location>
        <begin position="486"/>
        <end position="503"/>
    </location>
</feature>
<dbReference type="STRING" id="715226.ABI_02950"/>